<dbReference type="PANTHER" id="PTHR30287:SF2">
    <property type="entry name" value="BLL1001 PROTEIN"/>
    <property type="match status" value="1"/>
</dbReference>
<feature type="domain" description="ABC3 transporter permease C-terminal" evidence="7">
    <location>
        <begin position="678"/>
        <end position="795"/>
    </location>
</feature>
<keyword evidence="5 6" id="KW-0472">Membrane</keyword>
<evidence type="ECO:0000313" key="8">
    <source>
        <dbReference type="EMBL" id="SEH69622.1"/>
    </source>
</evidence>
<feature type="transmembrane region" description="Helical" evidence="6">
    <location>
        <begin position="248"/>
        <end position="271"/>
    </location>
</feature>
<accession>A0A1H6K3P5</accession>
<comment type="subcellular location">
    <subcellularLocation>
        <location evidence="1">Cell membrane</location>
        <topology evidence="1">Multi-pass membrane protein</topology>
    </subcellularLocation>
</comment>
<feature type="transmembrane region" description="Helical" evidence="6">
    <location>
        <begin position="292"/>
        <end position="317"/>
    </location>
</feature>
<dbReference type="GO" id="GO:0005886">
    <property type="term" value="C:plasma membrane"/>
    <property type="evidence" value="ECO:0007669"/>
    <property type="project" value="UniProtKB-SubCell"/>
</dbReference>
<gene>
    <name evidence="8" type="ORF">SAMN02910265_02193</name>
</gene>
<dbReference type="OrthoDB" id="1711021at2"/>
<dbReference type="Pfam" id="PF02687">
    <property type="entry name" value="FtsX"/>
    <property type="match status" value="2"/>
</dbReference>
<evidence type="ECO:0000259" key="7">
    <source>
        <dbReference type="Pfam" id="PF02687"/>
    </source>
</evidence>
<feature type="transmembrane region" description="Helical" evidence="6">
    <location>
        <begin position="384"/>
        <end position="404"/>
    </location>
</feature>
<feature type="transmembrane region" description="Helical" evidence="6">
    <location>
        <begin position="416"/>
        <end position="439"/>
    </location>
</feature>
<dbReference type="Proteomes" id="UP000183190">
    <property type="component" value="Unassembled WGS sequence"/>
</dbReference>
<evidence type="ECO:0000256" key="1">
    <source>
        <dbReference type="ARBA" id="ARBA00004651"/>
    </source>
</evidence>
<dbReference type="RefSeq" id="WP_074717311.1">
    <property type="nucleotide sequence ID" value="NZ_FNWV01000007.1"/>
</dbReference>
<feature type="domain" description="ABC3 transporter permease C-terminal" evidence="7">
    <location>
        <begin position="250"/>
        <end position="369"/>
    </location>
</feature>
<proteinExistence type="predicted"/>
<dbReference type="PANTHER" id="PTHR30287">
    <property type="entry name" value="MEMBRANE COMPONENT OF PREDICTED ABC SUPERFAMILY METABOLITE UPTAKE TRANSPORTER"/>
    <property type="match status" value="1"/>
</dbReference>
<evidence type="ECO:0000256" key="6">
    <source>
        <dbReference type="SAM" id="Phobius"/>
    </source>
</evidence>
<dbReference type="InterPro" id="IPR038766">
    <property type="entry name" value="Membrane_comp_ABC_pdt"/>
</dbReference>
<organism evidence="8 9">
    <name type="scientific">Ruminococcus flavefaciens</name>
    <dbReference type="NCBI Taxonomy" id="1265"/>
    <lineage>
        <taxon>Bacteria</taxon>
        <taxon>Bacillati</taxon>
        <taxon>Bacillota</taxon>
        <taxon>Clostridia</taxon>
        <taxon>Eubacteriales</taxon>
        <taxon>Oscillospiraceae</taxon>
        <taxon>Ruminococcus</taxon>
    </lineage>
</organism>
<keyword evidence="2" id="KW-1003">Cell membrane</keyword>
<dbReference type="EMBL" id="FNWV01000007">
    <property type="protein sequence ID" value="SEH69622.1"/>
    <property type="molecule type" value="Genomic_DNA"/>
</dbReference>
<dbReference type="AlphaFoldDB" id="A0A1H6K3P5"/>
<evidence type="ECO:0000256" key="4">
    <source>
        <dbReference type="ARBA" id="ARBA00022989"/>
    </source>
</evidence>
<protein>
    <submittedName>
        <fullName evidence="8">Predicted ABC-type transport system involved in lysophospholipase L1 biosynthesis, permease component</fullName>
    </submittedName>
</protein>
<evidence type="ECO:0000256" key="5">
    <source>
        <dbReference type="ARBA" id="ARBA00023136"/>
    </source>
</evidence>
<keyword evidence="4 6" id="KW-1133">Transmembrane helix</keyword>
<feature type="transmembrane region" description="Helical" evidence="6">
    <location>
        <begin position="723"/>
        <end position="749"/>
    </location>
</feature>
<evidence type="ECO:0000256" key="3">
    <source>
        <dbReference type="ARBA" id="ARBA00022692"/>
    </source>
</evidence>
<reference evidence="8 9" key="1">
    <citation type="submission" date="2016-10" db="EMBL/GenBank/DDBJ databases">
        <authorList>
            <person name="de Groot N.N."/>
        </authorList>
    </citation>
    <scope>NUCLEOTIDE SEQUENCE [LARGE SCALE GENOMIC DNA]</scope>
    <source>
        <strain evidence="8 9">YAD2003</strain>
    </source>
</reference>
<feature type="transmembrane region" description="Helical" evidence="6">
    <location>
        <begin position="769"/>
        <end position="788"/>
    </location>
</feature>
<evidence type="ECO:0000313" key="9">
    <source>
        <dbReference type="Proteomes" id="UP000183190"/>
    </source>
</evidence>
<sequence length="803" mass="87184">MQFILKIILRNITVKPLRTAVIVLCLAAVSLTFSLCLTISVSSKAAVEEQVRSGNGRADIVLSSGKGFTELPVLPDECDSLPVLLASSYFQIHDINNYKYVQKKNIKVLGIDTAKAQELGMLPECTAPKDGEAVISYSVAQRYGYEVGDTMTLPCAYKTEVTLTVSEIVLNKGLLSIMQQTVIVTEDTARSFLSEPELKATMLYIDAPDGMTSEIADQLSEMYPELIVQQLTGTAETEDMIESLTRTFFILFIVTFLMILFIITAFAKNIAAERLSVIGTLRSIGAEKKTAAFTLLTECAVYGLLGGVLGTVLFYALKDMLVGNMIPSVNGLGGSVSVPFYIPITGLLLSAAISCIVSLSTVIRTSKTPVRDIIFGGKDSVYRPQNTAAVIGVTFFVFALLLYFSQTGAISCIVGLTAFVIGLCLIVPKLLSAVSAFAAMRTNGGSLPVLRLAVIQSGTIKTAVTGTVICAAAMLLTSSLYILSCSVDKLYSVRNYGCDAIVTDLSERAERYDIITADSREFIYNTEETAQVNGKNMTINLFGYKGFEMFSGLCDLPDELAENEIAFDRLMMKRLGINEGDSVTLTLKSNSFRPVTLTLTAVSGIDSIYFDQRCNAAVVSLETYKNVYHDYPSTLLVKGDTELMRRQLIDNSAEFQLTEEYYTSSDEESESITGLLKVLAGMGVLLAVISVSSEQMIGFTQRRHELAVLRSQGMSIGQLSKMLLIETILTVIVPIFIFLTAGQAVMMFITKTLGSLDMNIPISYKITGLVGFIAVMSAAVVLTVLIPINSLKKMNVAAELKQE</sequence>
<feature type="transmembrane region" description="Helical" evidence="6">
    <location>
        <begin position="340"/>
        <end position="363"/>
    </location>
</feature>
<keyword evidence="3 6" id="KW-0812">Transmembrane</keyword>
<dbReference type="InterPro" id="IPR003838">
    <property type="entry name" value="ABC3_permease_C"/>
</dbReference>
<name>A0A1H6K3P5_RUMFL</name>
<evidence type="ECO:0000256" key="2">
    <source>
        <dbReference type="ARBA" id="ARBA00022475"/>
    </source>
</evidence>